<comment type="caution">
    <text evidence="1">The sequence shown here is derived from an EMBL/GenBank/DDBJ whole genome shotgun (WGS) entry which is preliminary data.</text>
</comment>
<reference evidence="1" key="1">
    <citation type="submission" date="2021-01" db="EMBL/GenBank/DDBJ databases">
        <authorList>
            <person name="Sun Q."/>
        </authorList>
    </citation>
    <scope>NUCLEOTIDE SEQUENCE</scope>
    <source>
        <strain evidence="1">YIM B02566</strain>
    </source>
</reference>
<evidence type="ECO:0000313" key="2">
    <source>
        <dbReference type="Proteomes" id="UP000616151"/>
    </source>
</evidence>
<proteinExistence type="predicted"/>
<dbReference type="Proteomes" id="UP000616151">
    <property type="component" value="Unassembled WGS sequence"/>
</dbReference>
<gene>
    <name evidence="1" type="ORF">JHL16_01995</name>
</gene>
<sequence length="123" mass="14124">MAPVDDIRKLIQKYFDALYDGDADLFAEIFHPEARLYSVTDATPIILDVPAYLDIVRKRVSPKSRGDRREDEIVAIEVPTATTAHVRVRELFLPKHFTDELTLVFSEGKWLIVAKVWHFTLVA</sequence>
<keyword evidence="2" id="KW-1185">Reference proteome</keyword>
<protein>
    <submittedName>
        <fullName evidence="1">Nuclear transport factor 2 family protein</fullName>
    </submittedName>
</protein>
<dbReference type="EMBL" id="JAENHL010000004">
    <property type="protein sequence ID" value="MBK1865108.1"/>
    <property type="molecule type" value="Genomic_DNA"/>
</dbReference>
<organism evidence="1 2">
    <name type="scientific">Taklimakanibacter albus</name>
    <dbReference type="NCBI Taxonomy" id="2800327"/>
    <lineage>
        <taxon>Bacteria</taxon>
        <taxon>Pseudomonadati</taxon>
        <taxon>Pseudomonadota</taxon>
        <taxon>Alphaproteobacteria</taxon>
        <taxon>Hyphomicrobiales</taxon>
        <taxon>Aestuariivirgaceae</taxon>
        <taxon>Taklimakanibacter</taxon>
    </lineage>
</organism>
<name>A0ACC5QXJ2_9HYPH</name>
<accession>A0ACC5QXJ2</accession>
<evidence type="ECO:0000313" key="1">
    <source>
        <dbReference type="EMBL" id="MBK1865108.1"/>
    </source>
</evidence>